<protein>
    <submittedName>
        <fullName evidence="1">Uncharacterized protein</fullName>
    </submittedName>
</protein>
<accession>A0A2A9N7W8</accession>
<gene>
    <name evidence="1" type="ORF">AMATHDRAFT_70162</name>
</gene>
<proteinExistence type="predicted"/>
<sequence length="52" mass="5595">MSRLNSFCNGHPAQNSEWALNSRAQQSMDTITNRFGAGGPAWVIVDGAEEGD</sequence>
<dbReference type="AlphaFoldDB" id="A0A2A9N7W8"/>
<evidence type="ECO:0000313" key="1">
    <source>
        <dbReference type="EMBL" id="PFH46309.1"/>
    </source>
</evidence>
<evidence type="ECO:0000313" key="2">
    <source>
        <dbReference type="Proteomes" id="UP000242287"/>
    </source>
</evidence>
<keyword evidence="2" id="KW-1185">Reference proteome</keyword>
<organism evidence="1 2">
    <name type="scientific">Amanita thiersii Skay4041</name>
    <dbReference type="NCBI Taxonomy" id="703135"/>
    <lineage>
        <taxon>Eukaryota</taxon>
        <taxon>Fungi</taxon>
        <taxon>Dikarya</taxon>
        <taxon>Basidiomycota</taxon>
        <taxon>Agaricomycotina</taxon>
        <taxon>Agaricomycetes</taxon>
        <taxon>Agaricomycetidae</taxon>
        <taxon>Agaricales</taxon>
        <taxon>Pluteineae</taxon>
        <taxon>Amanitaceae</taxon>
        <taxon>Amanita</taxon>
    </lineage>
</organism>
<name>A0A2A9N7W8_9AGAR</name>
<dbReference type="EMBL" id="KZ302211">
    <property type="protein sequence ID" value="PFH46309.1"/>
    <property type="molecule type" value="Genomic_DNA"/>
</dbReference>
<dbReference type="Proteomes" id="UP000242287">
    <property type="component" value="Unassembled WGS sequence"/>
</dbReference>
<reference evidence="1 2" key="1">
    <citation type="submission" date="2014-02" db="EMBL/GenBank/DDBJ databases">
        <title>Transposable element dynamics among asymbiotic and ectomycorrhizal Amanita fungi.</title>
        <authorList>
            <consortium name="DOE Joint Genome Institute"/>
            <person name="Hess J."/>
            <person name="Skrede I."/>
            <person name="Wolfe B."/>
            <person name="LaButti K."/>
            <person name="Ohm R.A."/>
            <person name="Grigoriev I.V."/>
            <person name="Pringle A."/>
        </authorList>
    </citation>
    <scope>NUCLEOTIDE SEQUENCE [LARGE SCALE GENOMIC DNA]</scope>
    <source>
        <strain evidence="1 2">SKay4041</strain>
    </source>
</reference>